<evidence type="ECO:0000313" key="2">
    <source>
        <dbReference type="EMBL" id="KAK4211370.1"/>
    </source>
</evidence>
<keyword evidence="3" id="KW-1185">Reference proteome</keyword>
<dbReference type="Proteomes" id="UP001301769">
    <property type="component" value="Unassembled WGS sequence"/>
</dbReference>
<reference evidence="2" key="1">
    <citation type="journal article" date="2023" name="Mol. Phylogenet. Evol.">
        <title>Genome-scale phylogeny and comparative genomics of the fungal order Sordariales.</title>
        <authorList>
            <person name="Hensen N."/>
            <person name="Bonometti L."/>
            <person name="Westerberg I."/>
            <person name="Brannstrom I.O."/>
            <person name="Guillou S."/>
            <person name="Cros-Aarteil S."/>
            <person name="Calhoun S."/>
            <person name="Haridas S."/>
            <person name="Kuo A."/>
            <person name="Mondo S."/>
            <person name="Pangilinan J."/>
            <person name="Riley R."/>
            <person name="LaButti K."/>
            <person name="Andreopoulos B."/>
            <person name="Lipzen A."/>
            <person name="Chen C."/>
            <person name="Yan M."/>
            <person name="Daum C."/>
            <person name="Ng V."/>
            <person name="Clum A."/>
            <person name="Steindorff A."/>
            <person name="Ohm R.A."/>
            <person name="Martin F."/>
            <person name="Silar P."/>
            <person name="Natvig D.O."/>
            <person name="Lalanne C."/>
            <person name="Gautier V."/>
            <person name="Ament-Velasquez S.L."/>
            <person name="Kruys A."/>
            <person name="Hutchinson M.I."/>
            <person name="Powell A.J."/>
            <person name="Barry K."/>
            <person name="Miller A.N."/>
            <person name="Grigoriev I.V."/>
            <person name="Debuchy R."/>
            <person name="Gladieux P."/>
            <person name="Hiltunen Thoren M."/>
            <person name="Johannesson H."/>
        </authorList>
    </citation>
    <scope>NUCLEOTIDE SEQUENCE</scope>
    <source>
        <strain evidence="2">PSN293</strain>
    </source>
</reference>
<feature type="compositionally biased region" description="Low complexity" evidence="1">
    <location>
        <begin position="229"/>
        <end position="249"/>
    </location>
</feature>
<comment type="caution">
    <text evidence="2">The sequence shown here is derived from an EMBL/GenBank/DDBJ whole genome shotgun (WGS) entry which is preliminary data.</text>
</comment>
<accession>A0AAN6Y4W3</accession>
<protein>
    <submittedName>
        <fullName evidence="2">Uncharacterized protein</fullName>
    </submittedName>
</protein>
<evidence type="ECO:0000256" key="1">
    <source>
        <dbReference type="SAM" id="MobiDB-lite"/>
    </source>
</evidence>
<feature type="region of interest" description="Disordered" evidence="1">
    <location>
        <begin position="229"/>
        <end position="282"/>
    </location>
</feature>
<organism evidence="2 3">
    <name type="scientific">Rhypophila decipiens</name>
    <dbReference type="NCBI Taxonomy" id="261697"/>
    <lineage>
        <taxon>Eukaryota</taxon>
        <taxon>Fungi</taxon>
        <taxon>Dikarya</taxon>
        <taxon>Ascomycota</taxon>
        <taxon>Pezizomycotina</taxon>
        <taxon>Sordariomycetes</taxon>
        <taxon>Sordariomycetidae</taxon>
        <taxon>Sordariales</taxon>
        <taxon>Naviculisporaceae</taxon>
        <taxon>Rhypophila</taxon>
    </lineage>
</organism>
<reference evidence="2" key="2">
    <citation type="submission" date="2023-05" db="EMBL/GenBank/DDBJ databases">
        <authorList>
            <consortium name="Lawrence Berkeley National Laboratory"/>
            <person name="Steindorff A."/>
            <person name="Hensen N."/>
            <person name="Bonometti L."/>
            <person name="Westerberg I."/>
            <person name="Brannstrom I.O."/>
            <person name="Guillou S."/>
            <person name="Cros-Aarteil S."/>
            <person name="Calhoun S."/>
            <person name="Haridas S."/>
            <person name="Kuo A."/>
            <person name="Mondo S."/>
            <person name="Pangilinan J."/>
            <person name="Riley R."/>
            <person name="Labutti K."/>
            <person name="Andreopoulos B."/>
            <person name="Lipzen A."/>
            <person name="Chen C."/>
            <person name="Yanf M."/>
            <person name="Daum C."/>
            <person name="Ng V."/>
            <person name="Clum A."/>
            <person name="Ohm R."/>
            <person name="Martin F."/>
            <person name="Silar P."/>
            <person name="Natvig D."/>
            <person name="Lalanne C."/>
            <person name="Gautier V."/>
            <person name="Ament-Velasquez S.L."/>
            <person name="Kruys A."/>
            <person name="Hutchinson M.I."/>
            <person name="Powell A.J."/>
            <person name="Barry K."/>
            <person name="Miller A.N."/>
            <person name="Grigoriev I.V."/>
            <person name="Debuchy R."/>
            <person name="Gladieux P."/>
            <person name="Thoren M.H."/>
            <person name="Johannesson H."/>
        </authorList>
    </citation>
    <scope>NUCLEOTIDE SEQUENCE</scope>
    <source>
        <strain evidence="2">PSN293</strain>
    </source>
</reference>
<feature type="region of interest" description="Disordered" evidence="1">
    <location>
        <begin position="111"/>
        <end position="186"/>
    </location>
</feature>
<feature type="compositionally biased region" description="Gly residues" evidence="1">
    <location>
        <begin position="124"/>
        <end position="133"/>
    </location>
</feature>
<proteinExistence type="predicted"/>
<sequence length="282" mass="30223">MRSHPYTAPPPLLPLLDEIADELVSILPNQDSPRSRRTSEETEFELGEIDPETSRLVPAQQKRHHVRIQGKLVLVRSVSTANLRSNGLPGGPSATMIAANKRIATMPMTTSLDASSKTSPGLGASLGSGGSSSGGSSNNLLSPRHDPGVGASTARLNRRISRRQSYDGSAMSAADDDNDDEAKTEAEVRETIVRDRQLRGYGIGGAGNIRRPTEVIHFPERRGAPSMLLFSSVLPPSPSSAPSTPTTPTMADARRKWNLREMFGLTPGGERKGKTRASPVEQ</sequence>
<dbReference type="AlphaFoldDB" id="A0AAN6Y4W3"/>
<name>A0AAN6Y4W3_9PEZI</name>
<evidence type="ECO:0000313" key="3">
    <source>
        <dbReference type="Proteomes" id="UP001301769"/>
    </source>
</evidence>
<dbReference type="EMBL" id="MU858151">
    <property type="protein sequence ID" value="KAK4211370.1"/>
    <property type="molecule type" value="Genomic_DNA"/>
</dbReference>
<gene>
    <name evidence="2" type="ORF">QBC37DRAFT_446393</name>
</gene>